<evidence type="ECO:0000256" key="2">
    <source>
        <dbReference type="ARBA" id="ARBA00023125"/>
    </source>
</evidence>
<dbReference type="RefSeq" id="WP_377868241.1">
    <property type="nucleotide sequence ID" value="NZ_JBHMAY010000005.1"/>
</dbReference>
<evidence type="ECO:0000256" key="1">
    <source>
        <dbReference type="ARBA" id="ARBA00023015"/>
    </source>
</evidence>
<dbReference type="PANTHER" id="PTHR33204">
    <property type="entry name" value="TRANSCRIPTIONAL REGULATOR, MARR FAMILY"/>
    <property type="match status" value="1"/>
</dbReference>
<evidence type="ECO:0000256" key="3">
    <source>
        <dbReference type="ARBA" id="ARBA00023163"/>
    </source>
</evidence>
<proteinExistence type="predicted"/>
<dbReference type="EMBL" id="JBHRWI010000012">
    <property type="protein sequence ID" value="MFC3510177.1"/>
    <property type="molecule type" value="Genomic_DNA"/>
</dbReference>
<keyword evidence="1" id="KW-0805">Transcription regulation</keyword>
<feature type="domain" description="HTH hxlR-type" evidence="4">
    <location>
        <begin position="1"/>
        <end position="116"/>
    </location>
</feature>
<keyword evidence="3" id="KW-0804">Transcription</keyword>
<keyword evidence="2" id="KW-0238">DNA-binding</keyword>
<dbReference type="PROSITE" id="PS51118">
    <property type="entry name" value="HTH_HXLR"/>
    <property type="match status" value="1"/>
</dbReference>
<dbReference type="SUPFAM" id="SSF46785">
    <property type="entry name" value="Winged helix' DNA-binding domain"/>
    <property type="match status" value="1"/>
</dbReference>
<evidence type="ECO:0000259" key="4">
    <source>
        <dbReference type="PROSITE" id="PS51118"/>
    </source>
</evidence>
<keyword evidence="6" id="KW-1185">Reference proteome</keyword>
<name>A0ABV7QA58_9PSEU</name>
<comment type="caution">
    <text evidence="5">The sequence shown here is derived from an EMBL/GenBank/DDBJ whole genome shotgun (WGS) entry which is preliminary data.</text>
</comment>
<evidence type="ECO:0000313" key="6">
    <source>
        <dbReference type="Proteomes" id="UP001595764"/>
    </source>
</evidence>
<reference evidence="6" key="1">
    <citation type="journal article" date="2019" name="Int. J. Syst. Evol. Microbiol.">
        <title>The Global Catalogue of Microorganisms (GCM) 10K type strain sequencing project: providing services to taxonomists for standard genome sequencing and annotation.</title>
        <authorList>
            <consortium name="The Broad Institute Genomics Platform"/>
            <consortium name="The Broad Institute Genome Sequencing Center for Infectious Disease"/>
            <person name="Wu L."/>
            <person name="Ma J."/>
        </authorList>
    </citation>
    <scope>NUCLEOTIDE SEQUENCE [LARGE SCALE GENOMIC DNA]</scope>
    <source>
        <strain evidence="6">CGMCC 4.7682</strain>
    </source>
</reference>
<sequence length="126" mass="14422">MPDRQSVHEVLELLKGQWTVAVLASLALGERQFNDLLADVNLIEEHIGWTSHPRPLTARVLTDTLRRLQGHQLVDRRSNGNQFSAVWYRLTHDGRSLLRALRPLANWARQHRRNSESTTGRASSEP</sequence>
<gene>
    <name evidence="5" type="ORF">ACFORO_08390</name>
</gene>
<dbReference type="Gene3D" id="1.10.10.10">
    <property type="entry name" value="Winged helix-like DNA-binding domain superfamily/Winged helix DNA-binding domain"/>
    <property type="match status" value="1"/>
</dbReference>
<dbReference type="InterPro" id="IPR002577">
    <property type="entry name" value="HTH_HxlR"/>
</dbReference>
<evidence type="ECO:0000313" key="5">
    <source>
        <dbReference type="EMBL" id="MFC3510177.1"/>
    </source>
</evidence>
<dbReference type="InterPro" id="IPR036388">
    <property type="entry name" value="WH-like_DNA-bd_sf"/>
</dbReference>
<dbReference type="Proteomes" id="UP001595764">
    <property type="component" value="Unassembled WGS sequence"/>
</dbReference>
<dbReference type="InterPro" id="IPR036390">
    <property type="entry name" value="WH_DNA-bd_sf"/>
</dbReference>
<accession>A0ABV7QA58</accession>
<protein>
    <submittedName>
        <fullName evidence="5">Winged helix-turn-helix transcriptional regulator</fullName>
    </submittedName>
</protein>
<dbReference type="Pfam" id="PF01638">
    <property type="entry name" value="HxlR"/>
    <property type="match status" value="1"/>
</dbReference>
<dbReference type="PANTHER" id="PTHR33204:SF37">
    <property type="entry name" value="HTH-TYPE TRANSCRIPTIONAL REGULATOR YODB"/>
    <property type="match status" value="1"/>
</dbReference>
<organism evidence="5 6">
    <name type="scientific">Amycolatopsis halotolerans</name>
    <dbReference type="NCBI Taxonomy" id="330083"/>
    <lineage>
        <taxon>Bacteria</taxon>
        <taxon>Bacillati</taxon>
        <taxon>Actinomycetota</taxon>
        <taxon>Actinomycetes</taxon>
        <taxon>Pseudonocardiales</taxon>
        <taxon>Pseudonocardiaceae</taxon>
        <taxon>Amycolatopsis</taxon>
    </lineage>
</organism>